<feature type="compositionally biased region" description="Low complexity" evidence="1">
    <location>
        <begin position="54"/>
        <end position="71"/>
    </location>
</feature>
<evidence type="ECO:0000313" key="2">
    <source>
        <dbReference type="EMBL" id="KAJ7319290.1"/>
    </source>
</evidence>
<keyword evidence="3" id="KW-1185">Reference proteome</keyword>
<organism evidence="2 3">
    <name type="scientific">Mycena albidolilacea</name>
    <dbReference type="NCBI Taxonomy" id="1033008"/>
    <lineage>
        <taxon>Eukaryota</taxon>
        <taxon>Fungi</taxon>
        <taxon>Dikarya</taxon>
        <taxon>Basidiomycota</taxon>
        <taxon>Agaricomycotina</taxon>
        <taxon>Agaricomycetes</taxon>
        <taxon>Agaricomycetidae</taxon>
        <taxon>Agaricales</taxon>
        <taxon>Marasmiineae</taxon>
        <taxon>Mycenaceae</taxon>
        <taxon>Mycena</taxon>
    </lineage>
</organism>
<feature type="region of interest" description="Disordered" evidence="1">
    <location>
        <begin position="1"/>
        <end position="74"/>
    </location>
</feature>
<feature type="region of interest" description="Disordered" evidence="1">
    <location>
        <begin position="347"/>
        <end position="367"/>
    </location>
</feature>
<sequence>MSSINKNAPVAPAHVLLPITTPTRRRSNSAISSWAAKVQPGSPAPRSPRRRSSSRCSSRRPSVCSRRPSVVGTASPSVKEFDLTHLGYSSVFVHFPVTPSTPSPFLLQKAAAVIPIPPVPASPPAKRRGLKHFRSLSALTRPRSKSTASTPAMPALPTTIPPVPPMPKSAKPTTQKRKRPAPPPLANELALLQFTSGGTLESHAATLMARQAKAAGPGVGVGAVWRDGAGGVWWDEEEAWEYRALLPASPGPAKGKSDADEWVPFGAAAEKENEGEERRGSVSTLDSDHDARYLVRPADEEAMGGFVPLPRHRVRMARAPAAKHLHKPELFLVDAAFSLAGPAPRSPAFGAPSSATNAGAKKPKGVARRRPAPLEFNFKVAARQAHAHAHAATPSRVDGRTDFLAASFAPAPPTAPLPAMPAMPVSPLTTPQGRPRRLSAASVASKPAAKGKGLRNLFRRRD</sequence>
<reference evidence="2" key="1">
    <citation type="submission" date="2023-03" db="EMBL/GenBank/DDBJ databases">
        <title>Massive genome expansion in bonnet fungi (Mycena s.s.) driven by repeated elements and novel gene families across ecological guilds.</title>
        <authorList>
            <consortium name="Lawrence Berkeley National Laboratory"/>
            <person name="Harder C.B."/>
            <person name="Miyauchi S."/>
            <person name="Viragh M."/>
            <person name="Kuo A."/>
            <person name="Thoen E."/>
            <person name="Andreopoulos B."/>
            <person name="Lu D."/>
            <person name="Skrede I."/>
            <person name="Drula E."/>
            <person name="Henrissat B."/>
            <person name="Morin E."/>
            <person name="Kohler A."/>
            <person name="Barry K."/>
            <person name="LaButti K."/>
            <person name="Morin E."/>
            <person name="Salamov A."/>
            <person name="Lipzen A."/>
            <person name="Mereny Z."/>
            <person name="Hegedus B."/>
            <person name="Baldrian P."/>
            <person name="Stursova M."/>
            <person name="Weitz H."/>
            <person name="Taylor A."/>
            <person name="Grigoriev I.V."/>
            <person name="Nagy L.G."/>
            <person name="Martin F."/>
            <person name="Kauserud H."/>
        </authorList>
    </citation>
    <scope>NUCLEOTIDE SEQUENCE</scope>
    <source>
        <strain evidence="2">CBHHK002</strain>
    </source>
</reference>
<proteinExistence type="predicted"/>
<accession>A0AAD6ZFW8</accession>
<evidence type="ECO:0000313" key="3">
    <source>
        <dbReference type="Proteomes" id="UP001218218"/>
    </source>
</evidence>
<dbReference type="AlphaFoldDB" id="A0AAD6ZFW8"/>
<feature type="region of interest" description="Disordered" evidence="1">
    <location>
        <begin position="140"/>
        <end position="183"/>
    </location>
</feature>
<dbReference type="EMBL" id="JARIHO010000054">
    <property type="protein sequence ID" value="KAJ7319290.1"/>
    <property type="molecule type" value="Genomic_DNA"/>
</dbReference>
<name>A0AAD6ZFW8_9AGAR</name>
<feature type="region of interest" description="Disordered" evidence="1">
    <location>
        <begin position="415"/>
        <end position="462"/>
    </location>
</feature>
<evidence type="ECO:0000256" key="1">
    <source>
        <dbReference type="SAM" id="MobiDB-lite"/>
    </source>
</evidence>
<protein>
    <submittedName>
        <fullName evidence="2">Uncharacterized protein</fullName>
    </submittedName>
</protein>
<feature type="compositionally biased region" description="Low complexity" evidence="1">
    <location>
        <begin position="439"/>
        <end position="451"/>
    </location>
</feature>
<gene>
    <name evidence="2" type="ORF">DFH08DRAFT_789191</name>
</gene>
<comment type="caution">
    <text evidence="2">The sequence shown here is derived from an EMBL/GenBank/DDBJ whole genome shotgun (WGS) entry which is preliminary data.</text>
</comment>
<dbReference type="Proteomes" id="UP001218218">
    <property type="component" value="Unassembled WGS sequence"/>
</dbReference>